<dbReference type="Pfam" id="PF06170">
    <property type="entry name" value="DUF983"/>
    <property type="match status" value="1"/>
</dbReference>
<keyword evidence="1" id="KW-0812">Transmembrane</keyword>
<gene>
    <name evidence="2" type="ORF">J2Z79_001508</name>
</gene>
<proteinExistence type="predicted"/>
<accession>A0ABS4JUH0</accession>
<comment type="caution">
    <text evidence="2">The sequence shown here is derived from an EMBL/GenBank/DDBJ whole genome shotgun (WGS) entry which is preliminary data.</text>
</comment>
<sequence>MLGPMARAAWDGFRLRCPACRRGSMARGALGMADRCPACGAPFEPEEGDFIGAMLVAYSVTAVLVVAGVYLSAALTRLGAREQLLLWCTFGAAFLVGTYRNMKGAWVGILYAMTGLRRGGR</sequence>
<dbReference type="Proteomes" id="UP001519289">
    <property type="component" value="Unassembled WGS sequence"/>
</dbReference>
<reference evidence="2 3" key="1">
    <citation type="submission" date="2021-03" db="EMBL/GenBank/DDBJ databases">
        <title>Genomic Encyclopedia of Type Strains, Phase IV (KMG-IV): sequencing the most valuable type-strain genomes for metagenomic binning, comparative biology and taxonomic classification.</title>
        <authorList>
            <person name="Goeker M."/>
        </authorList>
    </citation>
    <scope>NUCLEOTIDE SEQUENCE [LARGE SCALE GENOMIC DNA]</scope>
    <source>
        <strain evidence="2 3">DSM 27138</strain>
    </source>
</reference>
<dbReference type="RefSeq" id="WP_209466248.1">
    <property type="nucleotide sequence ID" value="NZ_JAGGLG010000010.1"/>
</dbReference>
<dbReference type="EMBL" id="JAGGLG010000010">
    <property type="protein sequence ID" value="MBP2018109.1"/>
    <property type="molecule type" value="Genomic_DNA"/>
</dbReference>
<name>A0ABS4JUH0_9FIRM</name>
<keyword evidence="1" id="KW-0472">Membrane</keyword>
<feature type="transmembrane region" description="Helical" evidence="1">
    <location>
        <begin position="50"/>
        <end position="72"/>
    </location>
</feature>
<evidence type="ECO:0000313" key="2">
    <source>
        <dbReference type="EMBL" id="MBP2018109.1"/>
    </source>
</evidence>
<protein>
    <submittedName>
        <fullName evidence="2">Uncharacterized protein (DUF983 family)</fullName>
    </submittedName>
</protein>
<keyword evidence="1" id="KW-1133">Transmembrane helix</keyword>
<evidence type="ECO:0000256" key="1">
    <source>
        <dbReference type="SAM" id="Phobius"/>
    </source>
</evidence>
<evidence type="ECO:0000313" key="3">
    <source>
        <dbReference type="Proteomes" id="UP001519289"/>
    </source>
</evidence>
<keyword evidence="3" id="KW-1185">Reference proteome</keyword>
<organism evidence="2 3">
    <name type="scientific">Symbiobacterium terraclitae</name>
    <dbReference type="NCBI Taxonomy" id="557451"/>
    <lineage>
        <taxon>Bacteria</taxon>
        <taxon>Bacillati</taxon>
        <taxon>Bacillota</taxon>
        <taxon>Clostridia</taxon>
        <taxon>Eubacteriales</taxon>
        <taxon>Symbiobacteriaceae</taxon>
        <taxon>Symbiobacterium</taxon>
    </lineage>
</organism>
<dbReference type="InterPro" id="IPR009325">
    <property type="entry name" value="DUF983"/>
</dbReference>
<feature type="transmembrane region" description="Helical" evidence="1">
    <location>
        <begin position="84"/>
        <end position="102"/>
    </location>
</feature>